<dbReference type="RefSeq" id="YP_010670157.1">
    <property type="nucleotide sequence ID" value="NC_070963.1"/>
</dbReference>
<organism evidence="1 2">
    <name type="scientific">Synechococcus phage S-SRM01</name>
    <dbReference type="NCBI Taxonomy" id="2781608"/>
    <lineage>
        <taxon>Viruses</taxon>
        <taxon>Duplodnaviria</taxon>
        <taxon>Heunggongvirae</taxon>
        <taxon>Uroviricota</taxon>
        <taxon>Caudoviricetes</taxon>
        <taxon>Pantevenvirales</taxon>
        <taxon>Kyanoviridae</taxon>
        <taxon>Serangoonvirus</taxon>
        <taxon>Serangoonvirus essarone</taxon>
    </lineage>
</organism>
<accession>A0A879R358</accession>
<evidence type="ECO:0000313" key="1">
    <source>
        <dbReference type="EMBL" id="QPX48147.1"/>
    </source>
</evidence>
<dbReference type="Proteomes" id="UP000664915">
    <property type="component" value="Segment"/>
</dbReference>
<keyword evidence="2" id="KW-1185">Reference proteome</keyword>
<dbReference type="KEGG" id="vg:77946352"/>
<dbReference type="EMBL" id="MW015081">
    <property type="protein sequence ID" value="QPX48147.1"/>
    <property type="molecule type" value="Genomic_DNA"/>
</dbReference>
<dbReference type="GeneID" id="77946352"/>
<evidence type="ECO:0000313" key="2">
    <source>
        <dbReference type="Proteomes" id="UP000664915"/>
    </source>
</evidence>
<reference evidence="1" key="1">
    <citation type="submission" date="2020-09" db="EMBL/GenBank/DDBJ databases">
        <authorList>
            <person name="Zhang D."/>
            <person name="Hatherill J.R."/>
            <person name="Ramirez J.F."/>
            <person name="Edinger B."/>
            <person name="Balarin R."/>
            <person name="Sullivan A."/>
            <person name="Humpal K.M."/>
            <person name="Guseva A."/>
            <person name="Butela K.A."/>
            <person name="Garlena R.A."/>
            <person name="Russell D.A."/>
            <person name="Pope W.H."/>
            <person name="Jacobs-Sera D."/>
            <person name="Hatfull G.F."/>
        </authorList>
    </citation>
    <scope>NUCLEOTIDE SEQUENCE</scope>
</reference>
<name>A0A879R358_9CAUD</name>
<proteinExistence type="predicted"/>
<protein>
    <submittedName>
        <fullName evidence="1">Uncharacterized protein</fullName>
    </submittedName>
</protein>
<sequence>MQVYTFEATYIADGIETDSIAISAANLTDAMIAAAREINGVNSFADCLLGLELLFVTPDQD</sequence>